<keyword evidence="2" id="KW-1003">Cell membrane</keyword>
<dbReference type="Pfam" id="PF02653">
    <property type="entry name" value="BPD_transp_2"/>
    <property type="match status" value="1"/>
</dbReference>
<feature type="transmembrane region" description="Helical" evidence="6">
    <location>
        <begin position="265"/>
        <end position="281"/>
    </location>
</feature>
<dbReference type="Proteomes" id="UP000318331">
    <property type="component" value="Unassembled WGS sequence"/>
</dbReference>
<organism evidence="7 8">
    <name type="scientific">Klugiella xanthotipulae</name>
    <dbReference type="NCBI Taxonomy" id="244735"/>
    <lineage>
        <taxon>Bacteria</taxon>
        <taxon>Bacillati</taxon>
        <taxon>Actinomycetota</taxon>
        <taxon>Actinomycetes</taxon>
        <taxon>Micrococcales</taxon>
        <taxon>Microbacteriaceae</taxon>
        <taxon>Klugiella</taxon>
    </lineage>
</organism>
<sequence>MIAALELGLIYAVMALGVYLTFRILNFPDLTVDGSFTTGAAVAAMLITNGVPPLLATGAGFVGGMLAGLVTGLLHTKGKINGLLAGILTMIALYSINLKIMGGTANLALTMQGTLFTPLADAGILDTGLSLVILFVGAFLIKLVIDWFLHTDVGLAAQATGDNEQMVRSFGVSTDTSKILLLMLSNGLVALCGALIAQYQGAADISMGVGLILVGLASVIIGNALVGTGRGIFITSLSVIVGAVLYRLIIFLALDLNFDPNDMKLISAVIVVIALLLPRLIRRRTPRALPAEPTRSAVIAGGTQ</sequence>
<evidence type="ECO:0000256" key="5">
    <source>
        <dbReference type="ARBA" id="ARBA00023136"/>
    </source>
</evidence>
<feature type="transmembrane region" description="Helical" evidence="6">
    <location>
        <begin position="7"/>
        <end position="25"/>
    </location>
</feature>
<evidence type="ECO:0000256" key="1">
    <source>
        <dbReference type="ARBA" id="ARBA00004651"/>
    </source>
</evidence>
<evidence type="ECO:0000313" key="7">
    <source>
        <dbReference type="EMBL" id="TQM57666.1"/>
    </source>
</evidence>
<dbReference type="PANTHER" id="PTHR32196">
    <property type="entry name" value="ABC TRANSPORTER PERMEASE PROTEIN YPHD-RELATED-RELATED"/>
    <property type="match status" value="1"/>
</dbReference>
<keyword evidence="5 6" id="KW-0472">Membrane</keyword>
<dbReference type="EMBL" id="VFPN01000004">
    <property type="protein sequence ID" value="TQM57666.1"/>
    <property type="molecule type" value="Genomic_DNA"/>
</dbReference>
<name>A0A543HH58_9MICO</name>
<keyword evidence="3 6" id="KW-0812">Transmembrane</keyword>
<dbReference type="RefSeq" id="WP_141918945.1">
    <property type="nucleotide sequence ID" value="NZ_BAAAYS010000015.1"/>
</dbReference>
<dbReference type="GO" id="GO:0022857">
    <property type="term" value="F:transmembrane transporter activity"/>
    <property type="evidence" value="ECO:0007669"/>
    <property type="project" value="InterPro"/>
</dbReference>
<reference evidence="7 8" key="1">
    <citation type="submission" date="2019-06" db="EMBL/GenBank/DDBJ databases">
        <title>Sequencing the genomes of 1000 actinobacteria strains.</title>
        <authorList>
            <person name="Klenk H.-P."/>
        </authorList>
    </citation>
    <scope>NUCLEOTIDE SEQUENCE [LARGE SCALE GENOMIC DNA]</scope>
    <source>
        <strain evidence="7 8">DSM 18031</strain>
    </source>
</reference>
<feature type="transmembrane region" description="Helical" evidence="6">
    <location>
        <begin position="122"/>
        <end position="141"/>
    </location>
</feature>
<dbReference type="GO" id="GO:0005886">
    <property type="term" value="C:plasma membrane"/>
    <property type="evidence" value="ECO:0007669"/>
    <property type="project" value="UniProtKB-SubCell"/>
</dbReference>
<evidence type="ECO:0000256" key="2">
    <source>
        <dbReference type="ARBA" id="ARBA00022475"/>
    </source>
</evidence>
<dbReference type="InterPro" id="IPR001851">
    <property type="entry name" value="ABC_transp_permease"/>
</dbReference>
<accession>A0A543HH58</accession>
<feature type="transmembrane region" description="Helical" evidence="6">
    <location>
        <begin position="82"/>
        <end position="102"/>
    </location>
</feature>
<comment type="caution">
    <text evidence="7">The sequence shown here is derived from an EMBL/GenBank/DDBJ whole genome shotgun (WGS) entry which is preliminary data.</text>
</comment>
<dbReference type="AlphaFoldDB" id="A0A543HH58"/>
<evidence type="ECO:0000256" key="6">
    <source>
        <dbReference type="SAM" id="Phobius"/>
    </source>
</evidence>
<comment type="subcellular location">
    <subcellularLocation>
        <location evidence="1">Cell membrane</location>
        <topology evidence="1">Multi-pass membrane protein</topology>
    </subcellularLocation>
</comment>
<feature type="transmembrane region" description="Helical" evidence="6">
    <location>
        <begin position="205"/>
        <end position="226"/>
    </location>
</feature>
<proteinExistence type="predicted"/>
<evidence type="ECO:0000313" key="8">
    <source>
        <dbReference type="Proteomes" id="UP000318331"/>
    </source>
</evidence>
<dbReference type="CDD" id="cd06574">
    <property type="entry name" value="TM_PBP1_branched-chain-AA_like"/>
    <property type="match status" value="1"/>
</dbReference>
<gene>
    <name evidence="7" type="ORF">FB466_2662</name>
</gene>
<feature type="transmembrane region" description="Helical" evidence="6">
    <location>
        <begin position="233"/>
        <end position="253"/>
    </location>
</feature>
<evidence type="ECO:0000256" key="4">
    <source>
        <dbReference type="ARBA" id="ARBA00022989"/>
    </source>
</evidence>
<keyword evidence="4 6" id="KW-1133">Transmembrane helix</keyword>
<keyword evidence="8" id="KW-1185">Reference proteome</keyword>
<feature type="transmembrane region" description="Helical" evidence="6">
    <location>
        <begin position="179"/>
        <end position="199"/>
    </location>
</feature>
<evidence type="ECO:0000256" key="3">
    <source>
        <dbReference type="ARBA" id="ARBA00022692"/>
    </source>
</evidence>
<dbReference type="PANTHER" id="PTHR32196:SF69">
    <property type="entry name" value="BRANCHED-CHAIN AMINO ACID TRANSPORT SYSTEM, PERMEASE PROTEIN"/>
    <property type="match status" value="1"/>
</dbReference>
<dbReference type="OrthoDB" id="9778389at2"/>
<feature type="transmembrane region" description="Helical" evidence="6">
    <location>
        <begin position="54"/>
        <end position="75"/>
    </location>
</feature>
<protein>
    <submittedName>
        <fullName evidence="7">Putative ABC transport system permease protein</fullName>
    </submittedName>
</protein>